<dbReference type="InterPro" id="IPR015915">
    <property type="entry name" value="Kelch-typ_b-propeller"/>
</dbReference>
<name>A0A9P0MMK9_NEZVI</name>
<proteinExistence type="predicted"/>
<dbReference type="SUPFAM" id="SSF54695">
    <property type="entry name" value="POZ domain"/>
    <property type="match status" value="1"/>
</dbReference>
<dbReference type="EMBL" id="OV725080">
    <property type="protein sequence ID" value="CAH1398395.1"/>
    <property type="molecule type" value="Genomic_DNA"/>
</dbReference>
<dbReference type="FunFam" id="1.25.40.420:FF:000001">
    <property type="entry name" value="Kelch-like family member 12"/>
    <property type="match status" value="1"/>
</dbReference>
<sequence>MDLMEEMRGNEYVFTENTHAAQMLDGLNDLRKKGQLCDIVIAVDGLRFPVHKTVLCAFSPYFKGMFLNKLAESRQNLVTLHDVDPEMISLLLDYAYTSSVTITKNNVQALLSAANLLQVLPVKDAACRFLRVHMDATNCLGIHCFAEVHACTELQNLSLEYALENFWDVYHGEEFLNLPVDKLIELTTSDALQVEKEEIVFKAVSRWYLHFPDEREPLFPKVLETVRLGLINPYFLVDRVQSLPVVKESPSCMQLVEEGKLYHLLPDRRAELPFNRSKPRTSSHYTQVIIAVGGEDDKVVLRAVECFTPSTKSWKSLACLPFAISKHGIVACGKNNVYLAGGEFPDGGPSRNVLRYEAVLDTWQEVEPMLVPRSELGLGVVDGEIYAIGGWDGSGRLDSCERYDPTTNTWTLISPMKTALTSPAVATQGCNLFVTGGAVLEDGDGIHLVQKYSPLTDSWTEMPSMRIPRSGAAACSLGDYIYVVGGWHASTENTNRCERYNTHTNTWELRASMLEKRYRPGIAVIGGMVYVLGGEEGWDKYHQSIEAYDPVEDKWVFAGELPTPRSSLSCLSMQINKSMCRDKS</sequence>
<dbReference type="PIRSF" id="PIRSF037037">
    <property type="entry name" value="Kelch-like_protein_gigaxonin"/>
    <property type="match status" value="1"/>
</dbReference>
<accession>A0A9P0MMK9</accession>
<protein>
    <recommendedName>
        <fullName evidence="1">Kelch-like protein diablo</fullName>
    </recommendedName>
</protein>
<dbReference type="Gene3D" id="2.120.10.80">
    <property type="entry name" value="Kelch-type beta propeller"/>
    <property type="match status" value="2"/>
</dbReference>
<keyword evidence="7" id="KW-1185">Reference proteome</keyword>
<evidence type="ECO:0000256" key="1">
    <source>
        <dbReference type="ARBA" id="ARBA00013699"/>
    </source>
</evidence>
<dbReference type="Gene3D" id="3.30.710.10">
    <property type="entry name" value="Potassium Channel Kv1.1, Chain A"/>
    <property type="match status" value="1"/>
</dbReference>
<dbReference type="GO" id="GO:0003779">
    <property type="term" value="F:actin binding"/>
    <property type="evidence" value="ECO:0007669"/>
    <property type="project" value="UniProtKB-KW"/>
</dbReference>
<evidence type="ECO:0000259" key="5">
    <source>
        <dbReference type="PROSITE" id="PS50097"/>
    </source>
</evidence>
<evidence type="ECO:0000256" key="4">
    <source>
        <dbReference type="ARBA" id="ARBA00043912"/>
    </source>
</evidence>
<dbReference type="PROSITE" id="PS50097">
    <property type="entry name" value="BTB"/>
    <property type="match status" value="1"/>
</dbReference>
<dbReference type="Gene3D" id="1.25.40.420">
    <property type="match status" value="1"/>
</dbReference>
<dbReference type="PANTHER" id="PTHR45632">
    <property type="entry name" value="LD33804P"/>
    <property type="match status" value="1"/>
</dbReference>
<dbReference type="AlphaFoldDB" id="A0A9P0MMK9"/>
<keyword evidence="3" id="KW-0677">Repeat</keyword>
<dbReference type="InterPro" id="IPR011043">
    <property type="entry name" value="Gal_Oxase/kelch_b-propeller"/>
</dbReference>
<evidence type="ECO:0000313" key="7">
    <source>
        <dbReference type="Proteomes" id="UP001152798"/>
    </source>
</evidence>
<feature type="domain" description="BTB" evidence="5">
    <location>
        <begin position="37"/>
        <end position="104"/>
    </location>
</feature>
<organism evidence="6 7">
    <name type="scientific">Nezara viridula</name>
    <name type="common">Southern green stink bug</name>
    <name type="synonym">Cimex viridulus</name>
    <dbReference type="NCBI Taxonomy" id="85310"/>
    <lineage>
        <taxon>Eukaryota</taxon>
        <taxon>Metazoa</taxon>
        <taxon>Ecdysozoa</taxon>
        <taxon>Arthropoda</taxon>
        <taxon>Hexapoda</taxon>
        <taxon>Insecta</taxon>
        <taxon>Pterygota</taxon>
        <taxon>Neoptera</taxon>
        <taxon>Paraneoptera</taxon>
        <taxon>Hemiptera</taxon>
        <taxon>Heteroptera</taxon>
        <taxon>Panheteroptera</taxon>
        <taxon>Pentatomomorpha</taxon>
        <taxon>Pentatomoidea</taxon>
        <taxon>Pentatomidae</taxon>
        <taxon>Pentatominae</taxon>
        <taxon>Nezara</taxon>
    </lineage>
</organism>
<dbReference type="GO" id="GO:0005737">
    <property type="term" value="C:cytoplasm"/>
    <property type="evidence" value="ECO:0007669"/>
    <property type="project" value="UniProtKB-ARBA"/>
</dbReference>
<evidence type="ECO:0000313" key="6">
    <source>
        <dbReference type="EMBL" id="CAH1398395.1"/>
    </source>
</evidence>
<dbReference type="Pfam" id="PF07707">
    <property type="entry name" value="BACK"/>
    <property type="match status" value="1"/>
</dbReference>
<dbReference type="SMART" id="SM00612">
    <property type="entry name" value="Kelch"/>
    <property type="match status" value="6"/>
</dbReference>
<evidence type="ECO:0000256" key="2">
    <source>
        <dbReference type="ARBA" id="ARBA00022441"/>
    </source>
</evidence>
<reference evidence="6" key="1">
    <citation type="submission" date="2022-01" db="EMBL/GenBank/DDBJ databases">
        <authorList>
            <person name="King R."/>
        </authorList>
    </citation>
    <scope>NUCLEOTIDE SEQUENCE</scope>
</reference>
<dbReference type="InterPro" id="IPR000210">
    <property type="entry name" value="BTB/POZ_dom"/>
</dbReference>
<dbReference type="InterPro" id="IPR017096">
    <property type="entry name" value="BTB-kelch_protein"/>
</dbReference>
<gene>
    <name evidence="6" type="ORF">NEZAVI_LOCUS8056</name>
</gene>
<dbReference type="SMART" id="SM00875">
    <property type="entry name" value="BACK"/>
    <property type="match status" value="1"/>
</dbReference>
<dbReference type="Pfam" id="PF24681">
    <property type="entry name" value="Kelch_KLHDC2_KLHL20_DRC7"/>
    <property type="match status" value="1"/>
</dbReference>
<keyword evidence="2" id="KW-0880">Kelch repeat</keyword>
<dbReference type="Proteomes" id="UP001152798">
    <property type="component" value="Chromosome 4"/>
</dbReference>
<dbReference type="Pfam" id="PF00651">
    <property type="entry name" value="BTB"/>
    <property type="match status" value="1"/>
</dbReference>
<dbReference type="OrthoDB" id="45365at2759"/>
<dbReference type="InterPro" id="IPR011333">
    <property type="entry name" value="SKP1/BTB/POZ_sf"/>
</dbReference>
<dbReference type="Pfam" id="PF01344">
    <property type="entry name" value="Kelch_1"/>
    <property type="match status" value="1"/>
</dbReference>
<evidence type="ECO:0000256" key="3">
    <source>
        <dbReference type="ARBA" id="ARBA00022737"/>
    </source>
</evidence>
<dbReference type="InterPro" id="IPR011705">
    <property type="entry name" value="BACK"/>
</dbReference>
<comment type="function">
    <text evidence="4">Probable substrate-specific adapter of an E3 ubiquitin-protein ligase complex which mediates the ubiquitination and subsequent proteasomal degradation of target proteins. May have a role in synapse differentiation and growth.</text>
</comment>
<dbReference type="SUPFAM" id="SSF50965">
    <property type="entry name" value="Galactose oxidase, central domain"/>
    <property type="match status" value="2"/>
</dbReference>
<dbReference type="PRINTS" id="PR00501">
    <property type="entry name" value="KELCHREPEAT"/>
</dbReference>
<dbReference type="PANTHER" id="PTHR45632:SF17">
    <property type="entry name" value="KELCH-LIKE PROTEIN 31"/>
    <property type="match status" value="1"/>
</dbReference>
<dbReference type="InterPro" id="IPR006652">
    <property type="entry name" value="Kelch_1"/>
</dbReference>
<dbReference type="SMART" id="SM00225">
    <property type="entry name" value="BTB"/>
    <property type="match status" value="1"/>
</dbReference>